<name>F8D9N5_HALXS</name>
<dbReference type="HOGENOM" id="CLU_876049_0_0_2"/>
<evidence type="ECO:0000313" key="2">
    <source>
        <dbReference type="EMBL" id="AEH37424.1"/>
    </source>
</evidence>
<organism evidence="2 3">
    <name type="scientific">Halopiger xanaduensis (strain DSM 18323 / JCM 14033 / SH-6)</name>
    <dbReference type="NCBI Taxonomy" id="797210"/>
    <lineage>
        <taxon>Archaea</taxon>
        <taxon>Methanobacteriati</taxon>
        <taxon>Methanobacteriota</taxon>
        <taxon>Stenosarchaea group</taxon>
        <taxon>Halobacteria</taxon>
        <taxon>Halobacteriales</taxon>
        <taxon>Natrialbaceae</taxon>
        <taxon>Halopiger</taxon>
    </lineage>
</organism>
<proteinExistence type="predicted"/>
<dbReference type="Gene3D" id="1.20.5.340">
    <property type="match status" value="1"/>
</dbReference>
<evidence type="ECO:0000313" key="3">
    <source>
        <dbReference type="Proteomes" id="UP000006794"/>
    </source>
</evidence>
<dbReference type="KEGG" id="hxa:Halxa_2808"/>
<sequence length="322" mass="34954">MDEYERGERRADLDGLSLEAAVDAVADGSSESGTVRETLAVVADDGVVRRAAVDDALANASKVVTTAETRAELAAAALDDARDAAEPVADLDVVAARLEGFAARLETVEDRAAGLGDRLQSIVDRKRDGDLYELAREIRQMTAAATEVQRAADDLAFDLESFDAWLDEPDRRAGDLADDIDALERSLDELEDVVDGLGSEASDLEDVADGETDPAVTWAQAAIQRRVTELLLADLRAELATLREWAGREGADPPSDVEPRLDELAARRERLGERLADRTEPPWRERFGDRVAAIDEALDEFEPPVDWVAVEAVVEEHRPDGG</sequence>
<dbReference type="RefSeq" id="WP_013880314.1">
    <property type="nucleotide sequence ID" value="NC_015666.1"/>
</dbReference>
<keyword evidence="1" id="KW-0175">Coiled coil</keyword>
<dbReference type="EMBL" id="CP002839">
    <property type="protein sequence ID" value="AEH37424.1"/>
    <property type="molecule type" value="Genomic_DNA"/>
</dbReference>
<accession>F8D9N5</accession>
<feature type="coiled-coil region" evidence="1">
    <location>
        <begin position="173"/>
        <end position="207"/>
    </location>
</feature>
<dbReference type="OrthoDB" id="271582at2157"/>
<reference evidence="2 3" key="1">
    <citation type="journal article" date="2012" name="Stand. Genomic Sci.">
        <title>Complete genome sequence of Halopiger xanaduensis type strain (SH-6(T)).</title>
        <authorList>
            <person name="Anderson I."/>
            <person name="Tindall B.J."/>
            <person name="Rohde M."/>
            <person name="Lucas S."/>
            <person name="Han J."/>
            <person name="Lapidus A."/>
            <person name="Cheng J.F."/>
            <person name="Goodwin L."/>
            <person name="Pitluck S."/>
            <person name="Peters L."/>
            <person name="Pati A."/>
            <person name="Mikhailova N."/>
            <person name="Pagani I."/>
            <person name="Teshima H."/>
            <person name="Han C."/>
            <person name="Tapia R."/>
            <person name="Land M."/>
            <person name="Woyke T."/>
            <person name="Klenk H.P."/>
            <person name="Kyrpides N."/>
            <person name="Ivanova N."/>
        </authorList>
    </citation>
    <scope>NUCLEOTIDE SEQUENCE [LARGE SCALE GENOMIC DNA]</scope>
    <source>
        <strain evidence="3">DSM 18323 / JCM 14033 / SH-6</strain>
    </source>
</reference>
<dbReference type="eggNOG" id="arCOG08991">
    <property type="taxonomic scope" value="Archaea"/>
</dbReference>
<protein>
    <submittedName>
        <fullName evidence="2">Halo transducer protein</fullName>
    </submittedName>
</protein>
<dbReference type="Proteomes" id="UP000006794">
    <property type="component" value="Chromosome"/>
</dbReference>
<evidence type="ECO:0000256" key="1">
    <source>
        <dbReference type="SAM" id="Coils"/>
    </source>
</evidence>
<dbReference type="GeneID" id="10797761"/>
<dbReference type="AlphaFoldDB" id="F8D9N5"/>
<gene>
    <name evidence="2" type="ordered locus">Halxa_2808</name>
</gene>
<keyword evidence="3" id="KW-1185">Reference proteome</keyword>